<evidence type="ECO:0000256" key="8">
    <source>
        <dbReference type="ARBA" id="ARBA00023064"/>
    </source>
</evidence>
<dbReference type="RefSeq" id="WP_184617891.1">
    <property type="nucleotide sequence ID" value="NZ_BOOS01000006.1"/>
</dbReference>
<dbReference type="EC" id="2.7.1.12" evidence="3 10"/>
<feature type="region of interest" description="Disordered" evidence="11">
    <location>
        <begin position="1"/>
        <end position="38"/>
    </location>
</feature>
<dbReference type="InterPro" id="IPR031322">
    <property type="entry name" value="Shikimate/glucono_kinase"/>
</dbReference>
<keyword evidence="7 10" id="KW-0067">ATP-binding</keyword>
<evidence type="ECO:0000256" key="7">
    <source>
        <dbReference type="ARBA" id="ARBA00022840"/>
    </source>
</evidence>
<dbReference type="Proteomes" id="UP000588112">
    <property type="component" value="Unassembled WGS sequence"/>
</dbReference>
<evidence type="ECO:0000256" key="6">
    <source>
        <dbReference type="ARBA" id="ARBA00022777"/>
    </source>
</evidence>
<comment type="pathway">
    <text evidence="1">Carbohydrate acid metabolism.</text>
</comment>
<evidence type="ECO:0000313" key="13">
    <source>
        <dbReference type="Proteomes" id="UP000588112"/>
    </source>
</evidence>
<dbReference type="GO" id="GO:0005737">
    <property type="term" value="C:cytoplasm"/>
    <property type="evidence" value="ECO:0007669"/>
    <property type="project" value="TreeGrafter"/>
</dbReference>
<dbReference type="CDD" id="cd02021">
    <property type="entry name" value="GntK"/>
    <property type="match status" value="1"/>
</dbReference>
<evidence type="ECO:0000313" key="12">
    <source>
        <dbReference type="EMBL" id="MBB5631396.1"/>
    </source>
</evidence>
<dbReference type="GO" id="GO:0046316">
    <property type="term" value="F:gluconokinase activity"/>
    <property type="evidence" value="ECO:0007669"/>
    <property type="project" value="UniProtKB-EC"/>
</dbReference>
<accession>A0A7W8ZCB3</accession>
<dbReference type="PANTHER" id="PTHR43442">
    <property type="entry name" value="GLUCONOKINASE-RELATED"/>
    <property type="match status" value="1"/>
</dbReference>
<keyword evidence="6 10" id="KW-0418">Kinase</keyword>
<dbReference type="AlphaFoldDB" id="A0A7W8ZCB3"/>
<proteinExistence type="inferred from homology"/>
<keyword evidence="4 10" id="KW-0808">Transferase</keyword>
<dbReference type="SUPFAM" id="SSF52540">
    <property type="entry name" value="P-loop containing nucleoside triphosphate hydrolases"/>
    <property type="match status" value="1"/>
</dbReference>
<evidence type="ECO:0000256" key="3">
    <source>
        <dbReference type="ARBA" id="ARBA00012054"/>
    </source>
</evidence>
<dbReference type="Gene3D" id="3.40.50.300">
    <property type="entry name" value="P-loop containing nucleotide triphosphate hydrolases"/>
    <property type="match status" value="1"/>
</dbReference>
<evidence type="ECO:0000256" key="9">
    <source>
        <dbReference type="ARBA" id="ARBA00048090"/>
    </source>
</evidence>
<evidence type="ECO:0000256" key="10">
    <source>
        <dbReference type="RuleBase" id="RU363066"/>
    </source>
</evidence>
<evidence type="ECO:0000256" key="5">
    <source>
        <dbReference type="ARBA" id="ARBA00022741"/>
    </source>
</evidence>
<dbReference type="GO" id="GO:0005524">
    <property type="term" value="F:ATP binding"/>
    <property type="evidence" value="ECO:0007669"/>
    <property type="project" value="UniProtKB-KW"/>
</dbReference>
<dbReference type="InterPro" id="IPR006001">
    <property type="entry name" value="Therm_gnt_kin"/>
</dbReference>
<keyword evidence="5 10" id="KW-0547">Nucleotide-binding</keyword>
<comment type="catalytic activity">
    <reaction evidence="9 10">
        <text>D-gluconate + ATP = 6-phospho-D-gluconate + ADP + H(+)</text>
        <dbReference type="Rhea" id="RHEA:19433"/>
        <dbReference type="ChEBI" id="CHEBI:15378"/>
        <dbReference type="ChEBI" id="CHEBI:18391"/>
        <dbReference type="ChEBI" id="CHEBI:30616"/>
        <dbReference type="ChEBI" id="CHEBI:58759"/>
        <dbReference type="ChEBI" id="CHEBI:456216"/>
        <dbReference type="EC" id="2.7.1.12"/>
    </reaction>
</comment>
<sequence length="220" mass="22119">MTRADRHAAAAPLGSVSSGGPGPEAGGPAGGESAAPLGGAGGGPAPLVVVMGVSGSGKTTVGVALGRRLGLPFADADEFHSAADIAKMSRGVPLDDGDRMPWLRAIGAWLAGHAAGGAVVSCSALKRSYRDVLRAAAPGVCFVHLDGDPREVRRRVAGRRGHFMPESLVDSQLATLEPLEADEPGIVLDLGHGVEELVEEYLAAVARGGPCGGRPGRGGR</sequence>
<evidence type="ECO:0000256" key="1">
    <source>
        <dbReference type="ARBA" id="ARBA00004761"/>
    </source>
</evidence>
<dbReference type="NCBIfam" id="TIGR01313">
    <property type="entry name" value="therm_gnt_kin"/>
    <property type="match status" value="1"/>
</dbReference>
<evidence type="ECO:0000256" key="11">
    <source>
        <dbReference type="SAM" id="MobiDB-lite"/>
    </source>
</evidence>
<evidence type="ECO:0000256" key="2">
    <source>
        <dbReference type="ARBA" id="ARBA00008420"/>
    </source>
</evidence>
<feature type="compositionally biased region" description="Gly residues" evidence="11">
    <location>
        <begin position="17"/>
        <end position="30"/>
    </location>
</feature>
<dbReference type="FunFam" id="3.40.50.300:FF:000522">
    <property type="entry name" value="Gluconokinase"/>
    <property type="match status" value="1"/>
</dbReference>
<dbReference type="PANTHER" id="PTHR43442:SF3">
    <property type="entry name" value="GLUCONOKINASE-RELATED"/>
    <property type="match status" value="1"/>
</dbReference>
<comment type="caution">
    <text evidence="12">The sequence shown here is derived from an EMBL/GenBank/DDBJ whole genome shotgun (WGS) entry which is preliminary data.</text>
</comment>
<gene>
    <name evidence="12" type="ORF">BJ981_007182</name>
</gene>
<organism evidence="12 13">
    <name type="scientific">Sphaerisporangium krabiense</name>
    <dbReference type="NCBI Taxonomy" id="763782"/>
    <lineage>
        <taxon>Bacteria</taxon>
        <taxon>Bacillati</taxon>
        <taxon>Actinomycetota</taxon>
        <taxon>Actinomycetes</taxon>
        <taxon>Streptosporangiales</taxon>
        <taxon>Streptosporangiaceae</taxon>
        <taxon>Sphaerisporangium</taxon>
    </lineage>
</organism>
<dbReference type="EMBL" id="JACHBR010000003">
    <property type="protein sequence ID" value="MBB5631396.1"/>
    <property type="molecule type" value="Genomic_DNA"/>
</dbReference>
<evidence type="ECO:0000256" key="4">
    <source>
        <dbReference type="ARBA" id="ARBA00022679"/>
    </source>
</evidence>
<comment type="similarity">
    <text evidence="2 10">Belongs to the gluconokinase GntK/GntV family.</text>
</comment>
<dbReference type="InterPro" id="IPR027417">
    <property type="entry name" value="P-loop_NTPase"/>
</dbReference>
<dbReference type="Pfam" id="PF01202">
    <property type="entry name" value="SKI"/>
    <property type="match status" value="1"/>
</dbReference>
<reference evidence="12 13" key="1">
    <citation type="submission" date="2020-08" db="EMBL/GenBank/DDBJ databases">
        <title>Sequencing the genomes of 1000 actinobacteria strains.</title>
        <authorList>
            <person name="Klenk H.-P."/>
        </authorList>
    </citation>
    <scope>NUCLEOTIDE SEQUENCE [LARGE SCALE GENOMIC DNA]</scope>
    <source>
        <strain evidence="12 13">DSM 45790</strain>
    </source>
</reference>
<protein>
    <recommendedName>
        <fullName evidence="3 10">Gluconokinase</fullName>
        <ecNumber evidence="3 10">2.7.1.12</ecNumber>
    </recommendedName>
</protein>
<name>A0A7W8ZCB3_9ACTN</name>
<dbReference type="GO" id="GO:0019521">
    <property type="term" value="P:D-gluconate metabolic process"/>
    <property type="evidence" value="ECO:0007669"/>
    <property type="project" value="UniProtKB-KW"/>
</dbReference>
<keyword evidence="13" id="KW-1185">Reference proteome</keyword>
<keyword evidence="8" id="KW-0311">Gluconate utilization</keyword>